<proteinExistence type="inferred from homology"/>
<gene>
    <name evidence="7" type="ORF">PVAND_017362</name>
</gene>
<dbReference type="Proteomes" id="UP001107558">
    <property type="component" value="Chromosome 4"/>
</dbReference>
<keyword evidence="8" id="KW-1185">Reference proteome</keyword>
<evidence type="ECO:0000256" key="3">
    <source>
        <dbReference type="ARBA" id="ARBA00022525"/>
    </source>
</evidence>
<evidence type="ECO:0000313" key="7">
    <source>
        <dbReference type="EMBL" id="KAG5669475.1"/>
    </source>
</evidence>
<protein>
    <recommendedName>
        <fullName evidence="6">Lipase domain-containing protein</fullName>
    </recommendedName>
</protein>
<sequence length="305" mass="34091">MTAKTAVLLFLLSLLSISYAENRFRFIFYHDPPFATEYDVPSFRDVYHHPYFGRNRPTVMFHYGIDQTLGSPEIIALLNAYGINGQFNYIIIHYADPSAIIPNNAVALAEGVAAALISLFNEGYNSRLMNLLGWSLGAQIMARASRRVQQISNRQHVIGRLTGLDPWALNVIQSNQIGILSPDDAYWTESVHTEGNSRGDHDSRGHLAFMVNGGVEQPMCQQTLPGNRADCSHLFALTVWTESVRTATPSFPSLQCTSWPIFLSGQCNNNQIAHIGRTGYNEGLRGIYFLQTNMFSPFSRNQAQP</sequence>
<evidence type="ECO:0000256" key="4">
    <source>
        <dbReference type="RuleBase" id="RU004262"/>
    </source>
</evidence>
<feature type="domain" description="Lipase" evidence="6">
    <location>
        <begin position="102"/>
        <end position="298"/>
    </location>
</feature>
<evidence type="ECO:0000313" key="8">
    <source>
        <dbReference type="Proteomes" id="UP001107558"/>
    </source>
</evidence>
<name>A0A9J6BIU1_POLVA</name>
<dbReference type="SUPFAM" id="SSF53474">
    <property type="entry name" value="alpha/beta-Hydrolases"/>
    <property type="match status" value="1"/>
</dbReference>
<evidence type="ECO:0000256" key="1">
    <source>
        <dbReference type="ARBA" id="ARBA00004613"/>
    </source>
</evidence>
<dbReference type="GO" id="GO:0017171">
    <property type="term" value="F:serine hydrolase activity"/>
    <property type="evidence" value="ECO:0007669"/>
    <property type="project" value="TreeGrafter"/>
</dbReference>
<accession>A0A9J6BIU1</accession>
<dbReference type="InterPro" id="IPR000734">
    <property type="entry name" value="TAG_lipase"/>
</dbReference>
<dbReference type="GO" id="GO:0016042">
    <property type="term" value="P:lipid catabolic process"/>
    <property type="evidence" value="ECO:0007669"/>
    <property type="project" value="TreeGrafter"/>
</dbReference>
<organism evidence="7 8">
    <name type="scientific">Polypedilum vanderplanki</name>
    <name type="common">Sleeping chironomid midge</name>
    <dbReference type="NCBI Taxonomy" id="319348"/>
    <lineage>
        <taxon>Eukaryota</taxon>
        <taxon>Metazoa</taxon>
        <taxon>Ecdysozoa</taxon>
        <taxon>Arthropoda</taxon>
        <taxon>Hexapoda</taxon>
        <taxon>Insecta</taxon>
        <taxon>Pterygota</taxon>
        <taxon>Neoptera</taxon>
        <taxon>Endopterygota</taxon>
        <taxon>Diptera</taxon>
        <taxon>Nematocera</taxon>
        <taxon>Chironomoidea</taxon>
        <taxon>Chironomidae</taxon>
        <taxon>Chironominae</taxon>
        <taxon>Polypedilum</taxon>
        <taxon>Polypedilum</taxon>
    </lineage>
</organism>
<keyword evidence="5" id="KW-0732">Signal</keyword>
<evidence type="ECO:0000259" key="6">
    <source>
        <dbReference type="Pfam" id="PF00151"/>
    </source>
</evidence>
<reference evidence="7" key="1">
    <citation type="submission" date="2021-03" db="EMBL/GenBank/DDBJ databases">
        <title>Chromosome level genome of the anhydrobiotic midge Polypedilum vanderplanki.</title>
        <authorList>
            <person name="Yoshida Y."/>
            <person name="Kikawada T."/>
            <person name="Gusev O."/>
        </authorList>
    </citation>
    <scope>NUCLEOTIDE SEQUENCE</scope>
    <source>
        <strain evidence="7">NIAS01</strain>
        <tissue evidence="7">Whole body or cell culture</tissue>
    </source>
</reference>
<feature type="signal peptide" evidence="5">
    <location>
        <begin position="1"/>
        <end position="20"/>
    </location>
</feature>
<keyword evidence="3" id="KW-0964">Secreted</keyword>
<dbReference type="Gene3D" id="3.40.50.1820">
    <property type="entry name" value="alpha/beta hydrolase"/>
    <property type="match status" value="1"/>
</dbReference>
<comment type="caution">
    <text evidence="7">The sequence shown here is derived from an EMBL/GenBank/DDBJ whole genome shotgun (WGS) entry which is preliminary data.</text>
</comment>
<dbReference type="PANTHER" id="PTHR11610">
    <property type="entry name" value="LIPASE"/>
    <property type="match status" value="1"/>
</dbReference>
<comment type="subcellular location">
    <subcellularLocation>
        <location evidence="1">Secreted</location>
    </subcellularLocation>
</comment>
<comment type="similarity">
    <text evidence="2 4">Belongs to the AB hydrolase superfamily. Lipase family.</text>
</comment>
<dbReference type="PANTHER" id="PTHR11610:SF173">
    <property type="entry name" value="LIPASE DOMAIN-CONTAINING PROTEIN-RELATED"/>
    <property type="match status" value="1"/>
</dbReference>
<evidence type="ECO:0000256" key="5">
    <source>
        <dbReference type="SAM" id="SignalP"/>
    </source>
</evidence>
<dbReference type="GO" id="GO:0016298">
    <property type="term" value="F:lipase activity"/>
    <property type="evidence" value="ECO:0007669"/>
    <property type="project" value="InterPro"/>
</dbReference>
<dbReference type="InterPro" id="IPR029058">
    <property type="entry name" value="AB_hydrolase_fold"/>
</dbReference>
<dbReference type="GO" id="GO:0005615">
    <property type="term" value="C:extracellular space"/>
    <property type="evidence" value="ECO:0007669"/>
    <property type="project" value="TreeGrafter"/>
</dbReference>
<evidence type="ECO:0000256" key="2">
    <source>
        <dbReference type="ARBA" id="ARBA00010701"/>
    </source>
</evidence>
<dbReference type="OrthoDB" id="6422033at2759"/>
<dbReference type="EMBL" id="JADBJN010000004">
    <property type="protein sequence ID" value="KAG5669475.1"/>
    <property type="molecule type" value="Genomic_DNA"/>
</dbReference>
<dbReference type="InterPro" id="IPR013818">
    <property type="entry name" value="Lipase"/>
</dbReference>
<dbReference type="AlphaFoldDB" id="A0A9J6BIU1"/>
<dbReference type="Pfam" id="PF00151">
    <property type="entry name" value="Lipase"/>
    <property type="match status" value="1"/>
</dbReference>
<feature type="chain" id="PRO_5039887942" description="Lipase domain-containing protein" evidence="5">
    <location>
        <begin position="21"/>
        <end position="305"/>
    </location>
</feature>